<protein>
    <recommendedName>
        <fullName evidence="3">Phage tail protein</fullName>
    </recommendedName>
</protein>
<comment type="caution">
    <text evidence="1">The sequence shown here is derived from an EMBL/GenBank/DDBJ whole genome shotgun (WGS) entry which is preliminary data.</text>
</comment>
<name>A0AAW6E4W9_9FIRM</name>
<proteinExistence type="predicted"/>
<gene>
    <name evidence="1" type="ORF">PNV70_12360</name>
</gene>
<dbReference type="AlphaFoldDB" id="A0AAW6E4W9"/>
<dbReference type="EMBL" id="JAQMLS010000009">
    <property type="protein sequence ID" value="MDB8742855.1"/>
    <property type="molecule type" value="Genomic_DNA"/>
</dbReference>
<evidence type="ECO:0008006" key="3">
    <source>
        <dbReference type="Google" id="ProtNLM"/>
    </source>
</evidence>
<sequence length="140" mass="15518">MKLEKATINTYLYAKKAAESKASKLCDITSYPDLFTAPEKLDVSDLSSRQKKYAEGMVDVPDYTFGANYTKTAYDKLKAMEGDDTIVFELRFGANGEYGAWTWTGSMFVNIKGGEVGGKREMEITSYPQSDITPTTVSDT</sequence>
<dbReference type="Proteomes" id="UP001211421">
    <property type="component" value="Unassembled WGS sequence"/>
</dbReference>
<accession>A0AAW6E4W9</accession>
<organism evidence="1 2">
    <name type="scientific">Ruminococcus bicirculans</name>
    <name type="common">ex Wegman et al. 2014</name>
    <dbReference type="NCBI Taxonomy" id="1160721"/>
    <lineage>
        <taxon>Bacteria</taxon>
        <taxon>Bacillati</taxon>
        <taxon>Bacillota</taxon>
        <taxon>Clostridia</taxon>
        <taxon>Eubacteriales</taxon>
        <taxon>Oscillospiraceae</taxon>
        <taxon>Ruminococcus</taxon>
    </lineage>
</organism>
<evidence type="ECO:0000313" key="2">
    <source>
        <dbReference type="Proteomes" id="UP001211421"/>
    </source>
</evidence>
<evidence type="ECO:0000313" key="1">
    <source>
        <dbReference type="EMBL" id="MDB8742855.1"/>
    </source>
</evidence>
<reference evidence="1" key="1">
    <citation type="submission" date="2023-01" db="EMBL/GenBank/DDBJ databases">
        <title>Human gut microbiome strain richness.</title>
        <authorList>
            <person name="Chen-Liaw A."/>
        </authorList>
    </citation>
    <scope>NUCLEOTIDE SEQUENCE</scope>
    <source>
        <strain evidence="1">D59st1_B8_D59t2_181005</strain>
    </source>
</reference>